<dbReference type="GO" id="GO:0000940">
    <property type="term" value="C:outer kinetochore"/>
    <property type="evidence" value="ECO:0007669"/>
    <property type="project" value="TreeGrafter"/>
</dbReference>
<comment type="similarity">
    <text evidence="1">Belongs to the SKA1 family.</text>
</comment>
<dbReference type="GO" id="GO:0005876">
    <property type="term" value="C:spindle microtubule"/>
    <property type="evidence" value="ECO:0007669"/>
    <property type="project" value="TreeGrafter"/>
</dbReference>
<sequence>MNLGPEEPSFALVMREFERRLRALKMLVLLRTSDQDADTADLLTILDAHLRRVEGDVKAVRTVMADERRAIEAAKELGHRAHMQAARVQAMQARLPAHLPGDARLAAERVAGAALLPPATAVREVRERRALGECNAAAAPHVEGGGTHAGPNGLLDGPLTPLNPPARKGAPIVPTIAYLTTDELASAPAYMRTRLSLDKVNSGVDEMQEIFRRKYELLRARNLGAEQKRQQSAYKQLEMEHPKLKGLLFVSEDDLKSARHVKQDQTGKNILSVLRHVQRLKELSAGGLKCWFMVG</sequence>
<dbReference type="GO" id="GO:0008017">
    <property type="term" value="F:microtubule binding"/>
    <property type="evidence" value="ECO:0007669"/>
    <property type="project" value="InterPro"/>
</dbReference>
<reference evidence="2" key="1">
    <citation type="submission" date="2021-05" db="EMBL/GenBank/DDBJ databases">
        <title>The genome of the haptophyte Pavlova lutheri (Diacronema luteri, Pavlovales) - a model for lipid biosynthesis in eukaryotic algae.</title>
        <authorList>
            <person name="Hulatt C.J."/>
            <person name="Posewitz M.C."/>
        </authorList>
    </citation>
    <scope>NUCLEOTIDE SEQUENCE</scope>
    <source>
        <strain evidence="2">NIVA-4/92</strain>
    </source>
</reference>
<name>A0A8J5X8D5_DIALT</name>
<evidence type="ECO:0000256" key="1">
    <source>
        <dbReference type="ARBA" id="ARBA00006836"/>
    </source>
</evidence>
<dbReference type="Gene3D" id="1.10.10.1890">
    <property type="entry name" value="Ska1 microtubule binding domain-like"/>
    <property type="match status" value="1"/>
</dbReference>
<dbReference type="GO" id="GO:0072686">
    <property type="term" value="C:mitotic spindle"/>
    <property type="evidence" value="ECO:0007669"/>
    <property type="project" value="TreeGrafter"/>
</dbReference>
<evidence type="ECO:0000313" key="3">
    <source>
        <dbReference type="Proteomes" id="UP000751190"/>
    </source>
</evidence>
<dbReference type="GO" id="GO:0000278">
    <property type="term" value="P:mitotic cell cycle"/>
    <property type="evidence" value="ECO:0007669"/>
    <property type="project" value="TreeGrafter"/>
</dbReference>
<organism evidence="2 3">
    <name type="scientific">Diacronema lutheri</name>
    <name type="common">Unicellular marine alga</name>
    <name type="synonym">Monochrysis lutheri</name>
    <dbReference type="NCBI Taxonomy" id="2081491"/>
    <lineage>
        <taxon>Eukaryota</taxon>
        <taxon>Haptista</taxon>
        <taxon>Haptophyta</taxon>
        <taxon>Pavlovophyceae</taxon>
        <taxon>Pavlovales</taxon>
        <taxon>Pavlovaceae</taxon>
        <taxon>Diacronema</taxon>
    </lineage>
</organism>
<dbReference type="OMA" id="PTGMRED"/>
<accession>A0A8J5X8D5</accession>
<dbReference type="InterPro" id="IPR042031">
    <property type="entry name" value="SKA1_MBD_sf"/>
</dbReference>
<dbReference type="Pfam" id="PF07160">
    <property type="entry name" value="SKA1"/>
    <property type="match status" value="1"/>
</dbReference>
<dbReference type="OrthoDB" id="5962at2759"/>
<dbReference type="GO" id="GO:0007059">
    <property type="term" value="P:chromosome segregation"/>
    <property type="evidence" value="ECO:0007669"/>
    <property type="project" value="InterPro"/>
</dbReference>
<dbReference type="AlphaFoldDB" id="A0A8J5X8D5"/>
<dbReference type="GO" id="GO:0031110">
    <property type="term" value="P:regulation of microtubule polymerization or depolymerization"/>
    <property type="evidence" value="ECO:0007669"/>
    <property type="project" value="TreeGrafter"/>
</dbReference>
<dbReference type="PANTHER" id="PTHR28573:SF1">
    <property type="entry name" value="SPINDLE AND KINETOCHORE-ASSOCIATED PROTEIN 1"/>
    <property type="match status" value="1"/>
</dbReference>
<gene>
    <name evidence="2" type="ORF">KFE25_002541</name>
</gene>
<evidence type="ECO:0000313" key="2">
    <source>
        <dbReference type="EMBL" id="KAG8459134.1"/>
    </source>
</evidence>
<dbReference type="EMBL" id="JAGTXO010000044">
    <property type="protein sequence ID" value="KAG8459134.1"/>
    <property type="molecule type" value="Genomic_DNA"/>
</dbReference>
<dbReference type="GO" id="GO:0051301">
    <property type="term" value="P:cell division"/>
    <property type="evidence" value="ECO:0007669"/>
    <property type="project" value="InterPro"/>
</dbReference>
<dbReference type="Proteomes" id="UP000751190">
    <property type="component" value="Unassembled WGS sequence"/>
</dbReference>
<keyword evidence="3" id="KW-1185">Reference proteome</keyword>
<proteinExistence type="inferred from homology"/>
<dbReference type="PANTHER" id="PTHR28573">
    <property type="entry name" value="SPINDLE AND KINETOCHORE-ASSOCIATED PROTEIN 1"/>
    <property type="match status" value="1"/>
</dbReference>
<protein>
    <recommendedName>
        <fullName evidence="4">Spindle and kinetochore-associated protein 1</fullName>
    </recommendedName>
</protein>
<comment type="caution">
    <text evidence="2">The sequence shown here is derived from an EMBL/GenBank/DDBJ whole genome shotgun (WGS) entry which is preliminary data.</text>
</comment>
<evidence type="ECO:0008006" key="4">
    <source>
        <dbReference type="Google" id="ProtNLM"/>
    </source>
</evidence>
<dbReference type="InterPro" id="IPR009829">
    <property type="entry name" value="SKA1"/>
</dbReference>